<keyword evidence="14" id="KW-1185">Reference proteome</keyword>
<organism evidence="13 14">
    <name type="scientific">Thiorhodovibrio winogradskyi</name>
    <dbReference type="NCBI Taxonomy" id="77007"/>
    <lineage>
        <taxon>Bacteria</taxon>
        <taxon>Pseudomonadati</taxon>
        <taxon>Pseudomonadota</taxon>
        <taxon>Gammaproteobacteria</taxon>
        <taxon>Chromatiales</taxon>
        <taxon>Chromatiaceae</taxon>
        <taxon>Thiorhodovibrio</taxon>
    </lineage>
</organism>
<dbReference type="InterPro" id="IPR003374">
    <property type="entry name" value="ApbE-like_sf"/>
</dbReference>
<dbReference type="InterPro" id="IPR024932">
    <property type="entry name" value="ApbE"/>
</dbReference>
<dbReference type="PANTHER" id="PTHR30040">
    <property type="entry name" value="THIAMINE BIOSYNTHESIS LIPOPROTEIN APBE"/>
    <property type="match status" value="1"/>
</dbReference>
<reference evidence="13 14" key="1">
    <citation type="journal article" date="2023" name="Microorganisms">
        <title>Thiorhodovibrio frisius and Trv. litoralis spp. nov., Two Novel Members from a Clade of Fastidious Purple Sulfur Bacteria That Exhibit Unique Red-Shifted Light-Harvesting Capabilities.</title>
        <authorList>
            <person name="Methner A."/>
            <person name="Kuzyk S.B."/>
            <person name="Petersen J."/>
            <person name="Bauer S."/>
            <person name="Brinkmann H."/>
            <person name="Sichau K."/>
            <person name="Wanner G."/>
            <person name="Wolf J."/>
            <person name="Neumann-Schaal M."/>
            <person name="Henke P."/>
            <person name="Tank M."/>
            <person name="Sproer C."/>
            <person name="Bunk B."/>
            <person name="Overmann J."/>
        </authorList>
    </citation>
    <scope>NUCLEOTIDE SEQUENCE [LARGE SCALE GENOMIC DNA]</scope>
    <source>
        <strain evidence="13 14">DSM 6702</strain>
    </source>
</reference>
<protein>
    <recommendedName>
        <fullName evidence="4 12">FAD:protein FMN transferase</fullName>
        <ecNumber evidence="3 12">2.7.1.180</ecNumber>
    </recommendedName>
    <alternativeName>
        <fullName evidence="10 12">Flavin transferase</fullName>
    </alternativeName>
</protein>
<name>A0ABZ0SFC6_9GAMM</name>
<comment type="cofactor">
    <cofactor evidence="1">
        <name>Mg(2+)</name>
        <dbReference type="ChEBI" id="CHEBI:18420"/>
    </cofactor>
</comment>
<evidence type="ECO:0000256" key="2">
    <source>
        <dbReference type="ARBA" id="ARBA00008282"/>
    </source>
</evidence>
<dbReference type="RefSeq" id="WP_328985483.1">
    <property type="nucleotide sequence ID" value="NZ_CP121472.1"/>
</dbReference>
<proteinExistence type="inferred from homology"/>
<comment type="catalytic activity">
    <reaction evidence="11 12">
        <text>L-threonyl-[protein] + FAD = FMN-L-threonyl-[protein] + AMP + H(+)</text>
        <dbReference type="Rhea" id="RHEA:36847"/>
        <dbReference type="Rhea" id="RHEA-COMP:11060"/>
        <dbReference type="Rhea" id="RHEA-COMP:11061"/>
        <dbReference type="ChEBI" id="CHEBI:15378"/>
        <dbReference type="ChEBI" id="CHEBI:30013"/>
        <dbReference type="ChEBI" id="CHEBI:57692"/>
        <dbReference type="ChEBI" id="CHEBI:74257"/>
        <dbReference type="ChEBI" id="CHEBI:456215"/>
        <dbReference type="EC" id="2.7.1.180"/>
    </reaction>
</comment>
<keyword evidence="8 12" id="KW-0274">FAD</keyword>
<dbReference type="Gene3D" id="3.10.520.10">
    <property type="entry name" value="ApbE-like domains"/>
    <property type="match status" value="1"/>
</dbReference>
<dbReference type="Proteomes" id="UP001432180">
    <property type="component" value="Chromosome"/>
</dbReference>
<evidence type="ECO:0000256" key="7">
    <source>
        <dbReference type="ARBA" id="ARBA00022723"/>
    </source>
</evidence>
<dbReference type="EC" id="2.7.1.180" evidence="3 12"/>
<dbReference type="PIRSF" id="PIRSF006268">
    <property type="entry name" value="ApbE"/>
    <property type="match status" value="1"/>
</dbReference>
<evidence type="ECO:0000256" key="9">
    <source>
        <dbReference type="ARBA" id="ARBA00022842"/>
    </source>
</evidence>
<keyword evidence="9 12" id="KW-0460">Magnesium</keyword>
<evidence type="ECO:0000256" key="6">
    <source>
        <dbReference type="ARBA" id="ARBA00022679"/>
    </source>
</evidence>
<dbReference type="EMBL" id="CP121472">
    <property type="protein sequence ID" value="WPL19731.1"/>
    <property type="molecule type" value="Genomic_DNA"/>
</dbReference>
<keyword evidence="7 12" id="KW-0479">Metal-binding</keyword>
<evidence type="ECO:0000256" key="12">
    <source>
        <dbReference type="PIRNR" id="PIRNR006268"/>
    </source>
</evidence>
<sequence length="376" mass="40170">MHADRSPPQRGHRLCARGPVMRLVAVPKLFILALAALLLHGCSQGETPVHVSQFDAFGTRVDMQLLGVSEKLAGEIAQQTATDFALIEYALGLDQPGPMQRTNELLATTEPFAAPPSLLPLLRQSQALAARSDHLFNPAIGLLTQLWQPDPVTGRCEPPPDPEAIARILEAQPRLSDLSLNGIELLSDNPAVKLDLGAVTRAYAADLAITNMRARGMRGAMIRIDNDLRLLGDRAGQPWRVPVLRGSGGAVLGTLNLRGDTSVITVGRFQKPCVHHGEHFARAIDPRTGYPAQGTQMVTVVHPGDAVPAAAAAAALFVAGPEQWGQIGQQMGITAALLIDETGQVHLSPAMARLLQVIDRNAQVSLSPAWQDADID</sequence>
<keyword evidence="5 12" id="KW-0285">Flavoprotein</keyword>
<comment type="similarity">
    <text evidence="2 12">Belongs to the ApbE family.</text>
</comment>
<dbReference type="PANTHER" id="PTHR30040:SF2">
    <property type="entry name" value="FAD:PROTEIN FMN TRANSFERASE"/>
    <property type="match status" value="1"/>
</dbReference>
<gene>
    <name evidence="13" type="primary">apbE_2</name>
    <name evidence="13" type="ORF">Thiowin_04875</name>
</gene>
<evidence type="ECO:0000256" key="11">
    <source>
        <dbReference type="ARBA" id="ARBA00048540"/>
    </source>
</evidence>
<evidence type="ECO:0000313" key="14">
    <source>
        <dbReference type="Proteomes" id="UP001432180"/>
    </source>
</evidence>
<evidence type="ECO:0000256" key="10">
    <source>
        <dbReference type="ARBA" id="ARBA00031306"/>
    </source>
</evidence>
<evidence type="ECO:0000256" key="1">
    <source>
        <dbReference type="ARBA" id="ARBA00001946"/>
    </source>
</evidence>
<evidence type="ECO:0000313" key="13">
    <source>
        <dbReference type="EMBL" id="WPL19731.1"/>
    </source>
</evidence>
<evidence type="ECO:0000256" key="5">
    <source>
        <dbReference type="ARBA" id="ARBA00022630"/>
    </source>
</evidence>
<evidence type="ECO:0000256" key="8">
    <source>
        <dbReference type="ARBA" id="ARBA00022827"/>
    </source>
</evidence>
<evidence type="ECO:0000256" key="4">
    <source>
        <dbReference type="ARBA" id="ARBA00016337"/>
    </source>
</evidence>
<dbReference type="SUPFAM" id="SSF143631">
    <property type="entry name" value="ApbE-like"/>
    <property type="match status" value="1"/>
</dbReference>
<keyword evidence="13" id="KW-0449">Lipoprotein</keyword>
<accession>A0ABZ0SFC6</accession>
<dbReference type="Pfam" id="PF02424">
    <property type="entry name" value="ApbE"/>
    <property type="match status" value="1"/>
</dbReference>
<evidence type="ECO:0000256" key="3">
    <source>
        <dbReference type="ARBA" id="ARBA00011955"/>
    </source>
</evidence>
<keyword evidence="6 12" id="KW-0808">Transferase</keyword>